<dbReference type="OrthoDB" id="4965969at2"/>
<feature type="region of interest" description="Disordered" evidence="1">
    <location>
        <begin position="1"/>
        <end position="21"/>
    </location>
</feature>
<organism evidence="3 4">
    <name type="scientific">Rothia nasimurium</name>
    <dbReference type="NCBI Taxonomy" id="85336"/>
    <lineage>
        <taxon>Bacteria</taxon>
        <taxon>Bacillati</taxon>
        <taxon>Actinomycetota</taxon>
        <taxon>Actinomycetes</taxon>
        <taxon>Micrococcales</taxon>
        <taxon>Micrococcaceae</taxon>
        <taxon>Rothia</taxon>
    </lineage>
</organism>
<evidence type="ECO:0000256" key="1">
    <source>
        <dbReference type="SAM" id="MobiDB-lite"/>
    </source>
</evidence>
<evidence type="ECO:0000313" key="4">
    <source>
        <dbReference type="Proteomes" id="UP000297951"/>
    </source>
</evidence>
<name>A0A4Y9F3F9_9MICC</name>
<proteinExistence type="predicted"/>
<dbReference type="STRING" id="85336.A7979_04680"/>
<comment type="caution">
    <text evidence="3">The sequence shown here is derived from an EMBL/GenBank/DDBJ whole genome shotgun (WGS) entry which is preliminary data.</text>
</comment>
<dbReference type="GeneID" id="97482179"/>
<sequence length="61" mass="6816">MAEKKPETTNPSNLAPVDPNETLEQRADIRAARFETKLRRWALFGVVAAVAIYFVWQAVAG</sequence>
<keyword evidence="2" id="KW-1133">Transmembrane helix</keyword>
<dbReference type="Proteomes" id="UP000297951">
    <property type="component" value="Unassembled WGS sequence"/>
</dbReference>
<keyword evidence="2" id="KW-0472">Membrane</keyword>
<evidence type="ECO:0000313" key="3">
    <source>
        <dbReference type="EMBL" id="TFU22328.1"/>
    </source>
</evidence>
<dbReference type="AlphaFoldDB" id="A0A4Y9F3F9"/>
<reference evidence="3 4" key="1">
    <citation type="submission" date="2019-03" db="EMBL/GenBank/DDBJ databases">
        <title>Diversity of the mouse oral microbiome.</title>
        <authorList>
            <person name="Joseph S."/>
            <person name="Aduse-Opoku J."/>
            <person name="Curtis M."/>
            <person name="Wade W."/>
            <person name="Hashim A."/>
        </authorList>
    </citation>
    <scope>NUCLEOTIDE SEQUENCE [LARGE SCALE GENOMIC DNA]</scope>
    <source>
        <strain evidence="4">irhom_31</strain>
    </source>
</reference>
<evidence type="ECO:0000256" key="2">
    <source>
        <dbReference type="SAM" id="Phobius"/>
    </source>
</evidence>
<accession>A0A4Y9F3F9</accession>
<protein>
    <submittedName>
        <fullName evidence="3">Long-chain fatty acid--CoA ligase</fullName>
    </submittedName>
</protein>
<gene>
    <name evidence="3" type="ORF">E4U03_06555</name>
</gene>
<dbReference type="EMBL" id="SPQC01000019">
    <property type="protein sequence ID" value="TFU22328.1"/>
    <property type="molecule type" value="Genomic_DNA"/>
</dbReference>
<dbReference type="RefSeq" id="WP_135012635.1">
    <property type="nucleotide sequence ID" value="NZ_CAKMSF010000012.1"/>
</dbReference>
<dbReference type="GO" id="GO:0016874">
    <property type="term" value="F:ligase activity"/>
    <property type="evidence" value="ECO:0007669"/>
    <property type="project" value="UniProtKB-KW"/>
</dbReference>
<feature type="transmembrane region" description="Helical" evidence="2">
    <location>
        <begin position="41"/>
        <end position="59"/>
    </location>
</feature>
<keyword evidence="2" id="KW-0812">Transmembrane</keyword>
<keyword evidence="3" id="KW-0436">Ligase</keyword>